<keyword evidence="4" id="KW-1185">Reference proteome</keyword>
<reference evidence="4" key="2">
    <citation type="journal article" date="2019" name="Int. J. Syst. Evol. Microbiol.">
        <title>The Global Catalogue of Microorganisms (GCM) 10K type strain sequencing project: providing services to taxonomists for standard genome sequencing and annotation.</title>
        <authorList>
            <consortium name="The Broad Institute Genomics Platform"/>
            <consortium name="The Broad Institute Genome Sequencing Center for Infectious Disease"/>
            <person name="Wu L."/>
            <person name="Ma J."/>
        </authorList>
    </citation>
    <scope>NUCLEOTIDE SEQUENCE [LARGE SCALE GENOMIC DNA]</scope>
    <source>
        <strain evidence="4">NBRC 107715</strain>
    </source>
</reference>
<organism evidence="1 3">
    <name type="scientific">Methylobacterium oxalidis</name>
    <dbReference type="NCBI Taxonomy" id="944322"/>
    <lineage>
        <taxon>Bacteria</taxon>
        <taxon>Pseudomonadati</taxon>
        <taxon>Pseudomonadota</taxon>
        <taxon>Alphaproteobacteria</taxon>
        <taxon>Hyphomicrobiales</taxon>
        <taxon>Methylobacteriaceae</taxon>
        <taxon>Methylobacterium</taxon>
    </lineage>
</organism>
<evidence type="ECO:0000313" key="4">
    <source>
        <dbReference type="Proteomes" id="UP001156856"/>
    </source>
</evidence>
<reference evidence="2" key="4">
    <citation type="submission" date="2023-01" db="EMBL/GenBank/DDBJ databases">
        <title>Draft genome sequence of Methylobacterium oxalidis strain NBRC 107715.</title>
        <authorList>
            <person name="Sun Q."/>
            <person name="Mori K."/>
        </authorList>
    </citation>
    <scope>NUCLEOTIDE SEQUENCE</scope>
    <source>
        <strain evidence="2">NBRC 107715</strain>
    </source>
</reference>
<name>A0A512JD69_9HYPH</name>
<reference evidence="2" key="1">
    <citation type="journal article" date="2014" name="Int. J. Syst. Evol. Microbiol.">
        <title>Complete genome of a new Firmicutes species belonging to the dominant human colonic microbiota ('Ruminococcus bicirculans') reveals two chromosomes and a selective capacity to utilize plant glucans.</title>
        <authorList>
            <consortium name="NISC Comparative Sequencing Program"/>
            <person name="Wegmann U."/>
            <person name="Louis P."/>
            <person name="Goesmann A."/>
            <person name="Henrissat B."/>
            <person name="Duncan S.H."/>
            <person name="Flint H.J."/>
        </authorList>
    </citation>
    <scope>NUCLEOTIDE SEQUENCE</scope>
    <source>
        <strain evidence="2">NBRC 107715</strain>
    </source>
</reference>
<accession>A0A512JD69</accession>
<dbReference type="EMBL" id="BJZU01000200">
    <property type="protein sequence ID" value="GEP07886.1"/>
    <property type="molecule type" value="Genomic_DNA"/>
</dbReference>
<comment type="caution">
    <text evidence="1">The sequence shown here is derived from an EMBL/GenBank/DDBJ whole genome shotgun (WGS) entry which is preliminary data.</text>
</comment>
<protein>
    <submittedName>
        <fullName evidence="1">Uncharacterized protein</fullName>
    </submittedName>
</protein>
<reference evidence="1 3" key="3">
    <citation type="submission" date="2019-07" db="EMBL/GenBank/DDBJ databases">
        <title>Whole genome shotgun sequence of Methylobacterium oxalidis NBRC 107715.</title>
        <authorList>
            <person name="Hosoyama A."/>
            <person name="Uohara A."/>
            <person name="Ohji S."/>
            <person name="Ichikawa N."/>
        </authorList>
    </citation>
    <scope>NUCLEOTIDE SEQUENCE [LARGE SCALE GENOMIC DNA]</scope>
    <source>
        <strain evidence="1 3">NBRC 107715</strain>
    </source>
</reference>
<evidence type="ECO:0000313" key="2">
    <source>
        <dbReference type="EMBL" id="GLS67986.1"/>
    </source>
</evidence>
<gene>
    <name evidence="2" type="ORF">GCM10007888_63710</name>
    <name evidence="1" type="ORF">MOX02_59240</name>
</gene>
<dbReference type="EMBL" id="BSPK01000125">
    <property type="protein sequence ID" value="GLS67986.1"/>
    <property type="molecule type" value="Genomic_DNA"/>
</dbReference>
<evidence type="ECO:0000313" key="3">
    <source>
        <dbReference type="Proteomes" id="UP000321960"/>
    </source>
</evidence>
<evidence type="ECO:0000313" key="1">
    <source>
        <dbReference type="EMBL" id="GEP07886.1"/>
    </source>
</evidence>
<sequence>MSVQVCSELCCGLSGPARLRRYSDIVKRECGRVGSESWSGMVMFGKHKVMGSERDLSPVFL</sequence>
<dbReference type="AlphaFoldDB" id="A0A512JD69"/>
<dbReference type="Proteomes" id="UP001156856">
    <property type="component" value="Unassembled WGS sequence"/>
</dbReference>
<proteinExistence type="predicted"/>
<dbReference type="Proteomes" id="UP000321960">
    <property type="component" value="Unassembled WGS sequence"/>
</dbReference>